<gene>
    <name evidence="2" type="ORF">GOQ27_15140</name>
</gene>
<keyword evidence="1" id="KW-0472">Membrane</keyword>
<reference evidence="2" key="1">
    <citation type="submission" date="2019-12" db="EMBL/GenBank/DDBJ databases">
        <title>Clostridiaceae gen. nov. sp. nov., isolated from sediment in Xinjiang, China.</title>
        <authorList>
            <person name="Zhang R."/>
        </authorList>
    </citation>
    <scope>NUCLEOTIDE SEQUENCE</scope>
    <source>
        <strain evidence="2">D2Q-11</strain>
    </source>
</reference>
<sequence>MNRIKIPVILAIIFFLVMLSIIGLTISQDNYNLISNKANFIFNIIIATTAIISSIFVISSYIETNNAFILSQKPYLLIQLENRHNVYTKEPVTRIAYTNISNNSFEDLSINITIHSDDKKINCNDLFNRNMYMASRDSRIRDFEVLNISLNKGFDINNITNQGKSVKLKVSYEFTFLNRLNKINVQEYEWSFEKQLWEIL</sequence>
<dbReference type="AlphaFoldDB" id="A0A942UVG5"/>
<feature type="transmembrane region" description="Helical" evidence="1">
    <location>
        <begin position="6"/>
        <end position="26"/>
    </location>
</feature>
<keyword evidence="1" id="KW-1133">Transmembrane helix</keyword>
<comment type="caution">
    <text evidence="2">The sequence shown here is derived from an EMBL/GenBank/DDBJ whole genome shotgun (WGS) entry which is preliminary data.</text>
</comment>
<keyword evidence="3" id="KW-1185">Reference proteome</keyword>
<name>A0A942UVG5_9FIRM</name>
<evidence type="ECO:0000313" key="2">
    <source>
        <dbReference type="EMBL" id="MBS4539808.1"/>
    </source>
</evidence>
<dbReference type="Proteomes" id="UP000724672">
    <property type="component" value="Unassembled WGS sequence"/>
</dbReference>
<feature type="transmembrane region" description="Helical" evidence="1">
    <location>
        <begin position="38"/>
        <end position="62"/>
    </location>
</feature>
<keyword evidence="1" id="KW-0812">Transmembrane</keyword>
<proteinExistence type="predicted"/>
<evidence type="ECO:0000256" key="1">
    <source>
        <dbReference type="SAM" id="Phobius"/>
    </source>
</evidence>
<dbReference type="RefSeq" id="WP_203367722.1">
    <property type="nucleotide sequence ID" value="NZ_WSFT01000053.1"/>
</dbReference>
<evidence type="ECO:0000313" key="3">
    <source>
        <dbReference type="Proteomes" id="UP000724672"/>
    </source>
</evidence>
<accession>A0A942UVG5</accession>
<protein>
    <submittedName>
        <fullName evidence="2">Uncharacterized protein</fullName>
    </submittedName>
</protein>
<dbReference type="EMBL" id="WSFT01000053">
    <property type="protein sequence ID" value="MBS4539808.1"/>
    <property type="molecule type" value="Genomic_DNA"/>
</dbReference>
<organism evidence="2 3">
    <name type="scientific">Anaeromonas frigoriresistens</name>
    <dbReference type="NCBI Taxonomy" id="2683708"/>
    <lineage>
        <taxon>Bacteria</taxon>
        <taxon>Bacillati</taxon>
        <taxon>Bacillota</taxon>
        <taxon>Tissierellia</taxon>
        <taxon>Tissierellales</taxon>
        <taxon>Thermohalobacteraceae</taxon>
        <taxon>Anaeromonas</taxon>
    </lineage>
</organism>